<dbReference type="Proteomes" id="UP000784880">
    <property type="component" value="Unassembled WGS sequence"/>
</dbReference>
<organism evidence="10 11">
    <name type="scientific">Evansella tamaricis</name>
    <dbReference type="NCBI Taxonomy" id="2069301"/>
    <lineage>
        <taxon>Bacteria</taxon>
        <taxon>Bacillati</taxon>
        <taxon>Bacillota</taxon>
        <taxon>Bacilli</taxon>
        <taxon>Bacillales</taxon>
        <taxon>Bacillaceae</taxon>
        <taxon>Evansella</taxon>
    </lineage>
</organism>
<feature type="domain" description="HAMP" evidence="9">
    <location>
        <begin position="74"/>
        <end position="127"/>
    </location>
</feature>
<keyword evidence="7" id="KW-0812">Transmembrane</keyword>
<evidence type="ECO:0000256" key="7">
    <source>
        <dbReference type="SAM" id="Phobius"/>
    </source>
</evidence>
<evidence type="ECO:0000256" key="1">
    <source>
        <dbReference type="ARBA" id="ARBA00004236"/>
    </source>
</evidence>
<evidence type="ECO:0000313" key="10">
    <source>
        <dbReference type="EMBL" id="MBU9710851.1"/>
    </source>
</evidence>
<dbReference type="PANTHER" id="PTHR32089:SF112">
    <property type="entry name" value="LYSOZYME-LIKE PROTEIN-RELATED"/>
    <property type="match status" value="1"/>
</dbReference>
<comment type="similarity">
    <text evidence="5">Belongs to the methyl-accepting chemotaxis (MCP) protein family.</text>
</comment>
<evidence type="ECO:0000256" key="4">
    <source>
        <dbReference type="ARBA" id="ARBA00023224"/>
    </source>
</evidence>
<dbReference type="CDD" id="cd06225">
    <property type="entry name" value="HAMP"/>
    <property type="match status" value="1"/>
</dbReference>
<feature type="transmembrane region" description="Helical" evidence="7">
    <location>
        <begin position="16"/>
        <end position="39"/>
    </location>
</feature>
<dbReference type="SMART" id="SM00283">
    <property type="entry name" value="MA"/>
    <property type="match status" value="1"/>
</dbReference>
<keyword evidence="11" id="KW-1185">Reference proteome</keyword>
<dbReference type="RefSeq" id="WP_217064743.1">
    <property type="nucleotide sequence ID" value="NZ_JAHQCS010000051.1"/>
</dbReference>
<feature type="transmembrane region" description="Helical" evidence="7">
    <location>
        <begin position="51"/>
        <end position="77"/>
    </location>
</feature>
<keyword evidence="3 7" id="KW-0472">Membrane</keyword>
<keyword evidence="4 6" id="KW-0807">Transducer</keyword>
<keyword evidence="2" id="KW-1003">Cell membrane</keyword>
<gene>
    <name evidence="10" type="ORF">KS419_03730</name>
</gene>
<name>A0ABS6JAZ3_9BACI</name>
<dbReference type="PROSITE" id="PS50885">
    <property type="entry name" value="HAMP"/>
    <property type="match status" value="1"/>
</dbReference>
<dbReference type="PANTHER" id="PTHR32089">
    <property type="entry name" value="METHYL-ACCEPTING CHEMOTAXIS PROTEIN MCPB"/>
    <property type="match status" value="1"/>
</dbReference>
<evidence type="ECO:0000259" key="8">
    <source>
        <dbReference type="PROSITE" id="PS50111"/>
    </source>
</evidence>
<evidence type="ECO:0000313" key="11">
    <source>
        <dbReference type="Proteomes" id="UP000784880"/>
    </source>
</evidence>
<accession>A0ABS6JAZ3</accession>
<protein>
    <submittedName>
        <fullName evidence="10">Methyl-accepting chemotaxis protein</fullName>
    </submittedName>
</protein>
<keyword evidence="7" id="KW-1133">Transmembrane helix</keyword>
<comment type="subcellular location">
    <subcellularLocation>
        <location evidence="1">Cell membrane</location>
    </subcellularLocation>
</comment>
<proteinExistence type="inferred from homology"/>
<evidence type="ECO:0000256" key="3">
    <source>
        <dbReference type="ARBA" id="ARBA00023136"/>
    </source>
</evidence>
<dbReference type="EMBL" id="JAHQCS010000051">
    <property type="protein sequence ID" value="MBU9710851.1"/>
    <property type="molecule type" value="Genomic_DNA"/>
</dbReference>
<dbReference type="SMART" id="SM00304">
    <property type="entry name" value="HAMP"/>
    <property type="match status" value="2"/>
</dbReference>
<reference evidence="10 11" key="1">
    <citation type="submission" date="2021-06" db="EMBL/GenBank/DDBJ databases">
        <title>Bacillus sp. RD4P76, an endophyte from a halophyte.</title>
        <authorList>
            <person name="Sun J.-Q."/>
        </authorList>
    </citation>
    <scope>NUCLEOTIDE SEQUENCE [LARGE SCALE GENOMIC DNA]</scope>
    <source>
        <strain evidence="10 11">CGMCC 1.15917</strain>
    </source>
</reference>
<evidence type="ECO:0000256" key="5">
    <source>
        <dbReference type="ARBA" id="ARBA00029447"/>
    </source>
</evidence>
<dbReference type="Pfam" id="PF00015">
    <property type="entry name" value="MCPsignal"/>
    <property type="match status" value="1"/>
</dbReference>
<evidence type="ECO:0000256" key="2">
    <source>
        <dbReference type="ARBA" id="ARBA00022475"/>
    </source>
</evidence>
<evidence type="ECO:0000259" key="9">
    <source>
        <dbReference type="PROSITE" id="PS50885"/>
    </source>
</evidence>
<dbReference type="InterPro" id="IPR004089">
    <property type="entry name" value="MCPsignal_dom"/>
</dbReference>
<dbReference type="PROSITE" id="PS50111">
    <property type="entry name" value="CHEMOTAXIS_TRANSDUC_2"/>
    <property type="match status" value="1"/>
</dbReference>
<dbReference type="Pfam" id="PF00672">
    <property type="entry name" value="HAMP"/>
    <property type="match status" value="1"/>
</dbReference>
<feature type="domain" description="Methyl-accepting transducer" evidence="8">
    <location>
        <begin position="146"/>
        <end position="396"/>
    </location>
</feature>
<dbReference type="InterPro" id="IPR003660">
    <property type="entry name" value="HAMP_dom"/>
</dbReference>
<sequence>MNSRKKERSFNIRKKLVIGISAVAAITYGVSAVFLFYLADFFGEFIQVNERVYILLVFALGILWCGILGFLAAGFIVKPLKAIERAATKVANGEIDKKVEVPKSKDELQALALAYNNMIDNLKTMVKDINVNFEETNGKVMDMKEACKDAANRSETVNSTVDQITAGAESSAASIQNTASSMEEVTQIATQVQVNAENSSKLSNEMVETLGDTKLVIQSLVNGIQKLAVENKNSLSAVNRLDMHAKKVGEIISLVGDIAEQTNLLALNASIEAARAGEQGRGFAVVADEVRKLADESGKAVQGISELIHNIQMEVANVVNQITEQVQAATKESEKGSQTTEAIAEMSTSVNEVAASVEEILQLVERQVSTIKATNEDAQQVAAVAEETSAAALDVSSVTEEQMAMMEEVSASADQLLDQANQLKETISKFKL</sequence>
<evidence type="ECO:0000256" key="6">
    <source>
        <dbReference type="PROSITE-ProRule" id="PRU00284"/>
    </source>
</evidence>
<comment type="caution">
    <text evidence="10">The sequence shown here is derived from an EMBL/GenBank/DDBJ whole genome shotgun (WGS) entry which is preliminary data.</text>
</comment>